<evidence type="ECO:0000259" key="2">
    <source>
        <dbReference type="SMART" id="SM00014"/>
    </source>
</evidence>
<dbReference type="SUPFAM" id="SSF48317">
    <property type="entry name" value="Acid phosphatase/Vanadium-dependent haloperoxidase"/>
    <property type="match status" value="1"/>
</dbReference>
<dbReference type="InterPro" id="IPR000326">
    <property type="entry name" value="PAP2/HPO"/>
</dbReference>
<keyword evidence="1" id="KW-0472">Membrane</keyword>
<dbReference type="EMBL" id="HBEG01012958">
    <property type="protein sequence ID" value="CAD8352502.1"/>
    <property type="molecule type" value="Transcribed_RNA"/>
</dbReference>
<keyword evidence="1" id="KW-1133">Transmembrane helix</keyword>
<evidence type="ECO:0000256" key="1">
    <source>
        <dbReference type="SAM" id="Phobius"/>
    </source>
</evidence>
<dbReference type="PANTHER" id="PTHR14969:SF13">
    <property type="entry name" value="AT30094P"/>
    <property type="match status" value="1"/>
</dbReference>
<feature type="domain" description="Phosphatidic acid phosphatase type 2/haloperoxidase" evidence="2">
    <location>
        <begin position="83"/>
        <end position="192"/>
    </location>
</feature>
<proteinExistence type="predicted"/>
<organism evidence="3">
    <name type="scientific">Pyrodinium bahamense</name>
    <dbReference type="NCBI Taxonomy" id="73915"/>
    <lineage>
        <taxon>Eukaryota</taxon>
        <taxon>Sar</taxon>
        <taxon>Alveolata</taxon>
        <taxon>Dinophyceae</taxon>
        <taxon>Gonyaulacales</taxon>
        <taxon>Pyrocystaceae</taxon>
        <taxon>Pyrodinium</taxon>
    </lineage>
</organism>
<protein>
    <recommendedName>
        <fullName evidence="2">Phosphatidic acid phosphatase type 2/haloperoxidase domain-containing protein</fullName>
    </recommendedName>
</protein>
<dbReference type="PANTHER" id="PTHR14969">
    <property type="entry name" value="SPHINGOSINE-1-PHOSPHATE PHOSPHOHYDROLASE"/>
    <property type="match status" value="1"/>
</dbReference>
<reference evidence="3" key="1">
    <citation type="submission" date="2021-01" db="EMBL/GenBank/DDBJ databases">
        <authorList>
            <person name="Corre E."/>
            <person name="Pelletier E."/>
            <person name="Niang G."/>
            <person name="Scheremetjew M."/>
            <person name="Finn R."/>
            <person name="Kale V."/>
            <person name="Holt S."/>
            <person name="Cochrane G."/>
            <person name="Meng A."/>
            <person name="Brown T."/>
            <person name="Cohen L."/>
        </authorList>
    </citation>
    <scope>NUCLEOTIDE SEQUENCE</scope>
    <source>
        <strain evidence="3">Pbaha01</strain>
    </source>
</reference>
<name>A0A7S0FCX9_9DINO</name>
<gene>
    <name evidence="3" type="ORF">PBAH0796_LOCUS7869</name>
</gene>
<evidence type="ECO:0000313" key="3">
    <source>
        <dbReference type="EMBL" id="CAD8352502.1"/>
    </source>
</evidence>
<dbReference type="SMART" id="SM00014">
    <property type="entry name" value="acidPPc"/>
    <property type="match status" value="1"/>
</dbReference>
<dbReference type="AlphaFoldDB" id="A0A7S0FCX9"/>
<keyword evidence="1" id="KW-0812">Transmembrane</keyword>
<dbReference type="GO" id="GO:0042392">
    <property type="term" value="F:sphingosine-1-phosphate phosphatase activity"/>
    <property type="evidence" value="ECO:0007669"/>
    <property type="project" value="TreeGrafter"/>
</dbReference>
<dbReference type="Pfam" id="PF01569">
    <property type="entry name" value="PAP2"/>
    <property type="match status" value="1"/>
</dbReference>
<dbReference type="InterPro" id="IPR036938">
    <property type="entry name" value="PAP2/HPO_sf"/>
</dbReference>
<feature type="transmembrane region" description="Helical" evidence="1">
    <location>
        <begin position="176"/>
        <end position="195"/>
    </location>
</feature>
<feature type="transmembrane region" description="Helical" evidence="1">
    <location>
        <begin position="83"/>
        <end position="103"/>
    </location>
</feature>
<dbReference type="Gene3D" id="1.20.144.10">
    <property type="entry name" value="Phosphatidic acid phosphatase type 2/haloperoxidase"/>
    <property type="match status" value="1"/>
</dbReference>
<feature type="transmembrane region" description="Helical" evidence="1">
    <location>
        <begin position="54"/>
        <end position="76"/>
    </location>
</feature>
<accession>A0A7S0FCX9</accession>
<sequence>MKLVSYYLHGVNASRNACLPEWSLQDKPCPHGHVSGVPLSHFTWHQDGASWVDYAAAFYATAPFALAVGFPAWFLWTRGTKEILGTAFFWLLALVVVVLKLAIGQPRPPGSCLTSCGMPSGHTLESVGFFAWLLLEVARSQRTSSLGKCLLLACGGTLLLPVGWSRTVSQDHSWPQVIAGGAIGVCMGAGWFWLLNQRCTYWLLKLAWLHLPFLTRNYPPDGVEEETSWGEVHGAGAAGSAGRLSGRLAG</sequence>